<reference evidence="2 3" key="1">
    <citation type="submission" date="2021-07" db="EMBL/GenBank/DDBJ databases">
        <title>Whole genome sequencing of non-tuberculosis mycobacteria type-strains.</title>
        <authorList>
            <person name="Igarashi Y."/>
            <person name="Osugi A."/>
            <person name="Mitarai S."/>
        </authorList>
    </citation>
    <scope>NUCLEOTIDE SEQUENCE [LARGE SCALE GENOMIC DNA]</scope>
    <source>
        <strain evidence="2 3">JCM 16370</strain>
    </source>
</reference>
<evidence type="ECO:0000256" key="1">
    <source>
        <dbReference type="SAM" id="Phobius"/>
    </source>
</evidence>
<evidence type="ECO:0000313" key="2">
    <source>
        <dbReference type="EMBL" id="QYL15476.1"/>
    </source>
</evidence>
<dbReference type="Pfam" id="PF14023">
    <property type="entry name" value="Bestrophin-like"/>
    <property type="match status" value="1"/>
</dbReference>
<feature type="transmembrane region" description="Helical" evidence="1">
    <location>
        <begin position="211"/>
        <end position="232"/>
    </location>
</feature>
<protein>
    <submittedName>
        <fullName evidence="2">DUF4239 domain-containing protein</fullName>
    </submittedName>
</protein>
<keyword evidence="1" id="KW-0472">Membrane</keyword>
<name>A0ABX8VCG3_9MYCO</name>
<evidence type="ECO:0000313" key="3">
    <source>
        <dbReference type="Proteomes" id="UP000825367"/>
    </source>
</evidence>
<dbReference type="RefSeq" id="WP_096311935.1">
    <property type="nucleotide sequence ID" value="NZ_BAAAVX010000008.1"/>
</dbReference>
<dbReference type="EMBL" id="CP080333">
    <property type="protein sequence ID" value="QYL15476.1"/>
    <property type="molecule type" value="Genomic_DNA"/>
</dbReference>
<keyword evidence="3" id="KW-1185">Reference proteome</keyword>
<proteinExistence type="predicted"/>
<keyword evidence="1" id="KW-0812">Transmembrane</keyword>
<dbReference type="Proteomes" id="UP000825367">
    <property type="component" value="Chromosome"/>
</dbReference>
<feature type="transmembrane region" description="Helical" evidence="1">
    <location>
        <begin position="50"/>
        <end position="70"/>
    </location>
</feature>
<feature type="transmembrane region" description="Helical" evidence="1">
    <location>
        <begin position="9"/>
        <end position="30"/>
    </location>
</feature>
<accession>A0ABX8VCG3</accession>
<dbReference type="InterPro" id="IPR025333">
    <property type="entry name" value="DUF4239"/>
</dbReference>
<keyword evidence="1" id="KW-1133">Transmembrane helix</keyword>
<feature type="transmembrane region" description="Helical" evidence="1">
    <location>
        <begin position="183"/>
        <end position="205"/>
    </location>
</feature>
<gene>
    <name evidence="2" type="ORF">K0O64_20515</name>
</gene>
<sequence length="261" mass="28199">MAGMGLPGLWLFLIVVVAVSVTLAVGSIWLANRTGVPEHGTGYNASLSPFLTTVSLVYGALLGFTVVVAWEQFSSAEMNVTSESSTLATMYRQTVGMPAAEQGKMRELLRTYTTAVQDEWNPQSRDRAAETSRGAITDMYRVLGTQSQPAAPNPLSGDFLGQLTVLTSQRNTRILDARPRIPGLLWTGLLFGGLVVLGLLGFIRMDSRRGHILLSSAVAILLGLLLFVVFWLDHPFGHQLGVTPAPFQHALQVFDGVDRGS</sequence>
<organism evidence="2 3">
    <name type="scientific">Mycolicibacterium pallens</name>
    <dbReference type="NCBI Taxonomy" id="370524"/>
    <lineage>
        <taxon>Bacteria</taxon>
        <taxon>Bacillati</taxon>
        <taxon>Actinomycetota</taxon>
        <taxon>Actinomycetes</taxon>
        <taxon>Mycobacteriales</taxon>
        <taxon>Mycobacteriaceae</taxon>
        <taxon>Mycolicibacterium</taxon>
    </lineage>
</organism>